<protein>
    <submittedName>
        <fullName evidence="2">Uncharacterized protein</fullName>
    </submittedName>
</protein>
<name>A0A067JFE4_JATCU</name>
<gene>
    <name evidence="2" type="ORF">JCGZ_21979</name>
</gene>
<feature type="compositionally biased region" description="Polar residues" evidence="1">
    <location>
        <begin position="22"/>
        <end position="44"/>
    </location>
</feature>
<reference evidence="2 3" key="1">
    <citation type="journal article" date="2014" name="PLoS ONE">
        <title>Global Analysis of Gene Expression Profiles in Physic Nut (Jatropha curcas L.) Seedlings Exposed to Salt Stress.</title>
        <authorList>
            <person name="Zhang L."/>
            <person name="Zhang C."/>
            <person name="Wu P."/>
            <person name="Chen Y."/>
            <person name="Li M."/>
            <person name="Jiang H."/>
            <person name="Wu G."/>
        </authorList>
    </citation>
    <scope>NUCLEOTIDE SEQUENCE [LARGE SCALE GENOMIC DNA]</scope>
    <source>
        <strain evidence="3">cv. GZQX0401</strain>
        <tissue evidence="2">Young leaves</tissue>
    </source>
</reference>
<keyword evidence="3" id="KW-1185">Reference proteome</keyword>
<organism evidence="2 3">
    <name type="scientific">Jatropha curcas</name>
    <name type="common">Barbados nut</name>
    <dbReference type="NCBI Taxonomy" id="180498"/>
    <lineage>
        <taxon>Eukaryota</taxon>
        <taxon>Viridiplantae</taxon>
        <taxon>Streptophyta</taxon>
        <taxon>Embryophyta</taxon>
        <taxon>Tracheophyta</taxon>
        <taxon>Spermatophyta</taxon>
        <taxon>Magnoliopsida</taxon>
        <taxon>eudicotyledons</taxon>
        <taxon>Gunneridae</taxon>
        <taxon>Pentapetalae</taxon>
        <taxon>rosids</taxon>
        <taxon>fabids</taxon>
        <taxon>Malpighiales</taxon>
        <taxon>Euphorbiaceae</taxon>
        <taxon>Crotonoideae</taxon>
        <taxon>Jatropheae</taxon>
        <taxon>Jatropha</taxon>
    </lineage>
</organism>
<dbReference type="AlphaFoldDB" id="A0A067JFE4"/>
<dbReference type="PANTHER" id="PTHR36746">
    <property type="entry name" value="BNAC04G51760D PROTEIN"/>
    <property type="match status" value="1"/>
</dbReference>
<evidence type="ECO:0000256" key="1">
    <source>
        <dbReference type="SAM" id="MobiDB-lite"/>
    </source>
</evidence>
<evidence type="ECO:0000313" key="2">
    <source>
        <dbReference type="EMBL" id="KDP21508.1"/>
    </source>
</evidence>
<accession>A0A067JFE4</accession>
<dbReference type="PANTHER" id="PTHR36746:SF10">
    <property type="match status" value="1"/>
</dbReference>
<feature type="region of interest" description="Disordered" evidence="1">
    <location>
        <begin position="22"/>
        <end position="49"/>
    </location>
</feature>
<dbReference type="EMBL" id="KK915662">
    <property type="protein sequence ID" value="KDP21508.1"/>
    <property type="molecule type" value="Genomic_DNA"/>
</dbReference>
<dbReference type="OrthoDB" id="1588050at2759"/>
<dbReference type="Proteomes" id="UP000027138">
    <property type="component" value="Unassembled WGS sequence"/>
</dbReference>
<proteinExistence type="predicted"/>
<evidence type="ECO:0000313" key="3">
    <source>
        <dbReference type="Proteomes" id="UP000027138"/>
    </source>
</evidence>
<sequence length="150" mass="16577">MDVYEKINKAVTVCSAIKTLRGSSPSIPVKTRPNSSENPKSFITQKGKAVEKPKPIPATYIANHGQVTNTEEGKKLEMQIEDSFTDYINRVKIKMSRTISNISTDVPMPNNISDHGKNASAKDEFSEYLDRARIKIRTTSSIGGGNSQIF</sequence>